<keyword evidence="4 5" id="KW-0472">Membrane</keyword>
<feature type="transmembrane region" description="Helical" evidence="5">
    <location>
        <begin position="67"/>
        <end position="87"/>
    </location>
</feature>
<evidence type="ECO:0000313" key="6">
    <source>
        <dbReference type="EMBL" id="BCL59447.1"/>
    </source>
</evidence>
<dbReference type="RefSeq" id="WP_228855681.1">
    <property type="nucleotide sequence ID" value="NZ_AP024086.1"/>
</dbReference>
<comment type="subcellular location">
    <subcellularLocation>
        <location evidence="1">Membrane</location>
        <topology evidence="1">Multi-pass membrane protein</topology>
    </subcellularLocation>
</comment>
<dbReference type="Proteomes" id="UP000826725">
    <property type="component" value="Chromosome"/>
</dbReference>
<dbReference type="GO" id="GO:0016020">
    <property type="term" value="C:membrane"/>
    <property type="evidence" value="ECO:0007669"/>
    <property type="project" value="UniProtKB-SubCell"/>
</dbReference>
<keyword evidence="7" id="KW-1185">Reference proteome</keyword>
<evidence type="ECO:0000256" key="1">
    <source>
        <dbReference type="ARBA" id="ARBA00004141"/>
    </source>
</evidence>
<gene>
    <name evidence="6" type="ORF">DGMP_01400</name>
</gene>
<accession>A0A8D5FT86</accession>
<proteinExistence type="predicted"/>
<dbReference type="AlphaFoldDB" id="A0A8D5FT86"/>
<evidence type="ECO:0008006" key="8">
    <source>
        <dbReference type="Google" id="ProtNLM"/>
    </source>
</evidence>
<reference evidence="6" key="1">
    <citation type="submission" date="2020-09" db="EMBL/GenBank/DDBJ databases">
        <title>Desulfogranum mesoprofundum gen. nov., sp. nov., a novel mesophilic, sulfate-reducing chemolithoautotroph isolated from a deep-sea hydrothermal vent chimney in the Suiyo Seamount.</title>
        <authorList>
            <person name="Hashimoto Y."/>
            <person name="Nakagawa S."/>
        </authorList>
    </citation>
    <scope>NUCLEOTIDE SEQUENCE</scope>
    <source>
        <strain evidence="6">KT2</strain>
    </source>
</reference>
<feature type="transmembrane region" description="Helical" evidence="5">
    <location>
        <begin position="12"/>
        <end position="30"/>
    </location>
</feature>
<dbReference type="PANTHER" id="PTHR37306:SF1">
    <property type="entry name" value="COLICIN V PRODUCTION PROTEIN"/>
    <property type="match status" value="1"/>
</dbReference>
<keyword evidence="3 5" id="KW-1133">Transmembrane helix</keyword>
<dbReference type="EMBL" id="AP024086">
    <property type="protein sequence ID" value="BCL59447.1"/>
    <property type="molecule type" value="Genomic_DNA"/>
</dbReference>
<dbReference type="InterPro" id="IPR003825">
    <property type="entry name" value="Colicin-V_CvpA"/>
</dbReference>
<keyword evidence="2 5" id="KW-0812">Transmembrane</keyword>
<feature type="transmembrane region" description="Helical" evidence="5">
    <location>
        <begin position="107"/>
        <end position="131"/>
    </location>
</feature>
<name>A0A8D5FT86_9BACT</name>
<dbReference type="KEGG" id="dbk:DGMP_01400"/>
<evidence type="ECO:0000256" key="2">
    <source>
        <dbReference type="ARBA" id="ARBA00022692"/>
    </source>
</evidence>
<dbReference type="GO" id="GO:0009403">
    <property type="term" value="P:toxin biosynthetic process"/>
    <property type="evidence" value="ECO:0007669"/>
    <property type="project" value="InterPro"/>
</dbReference>
<evidence type="ECO:0000256" key="5">
    <source>
        <dbReference type="SAM" id="Phobius"/>
    </source>
</evidence>
<feature type="transmembrane region" description="Helical" evidence="5">
    <location>
        <begin position="36"/>
        <end position="55"/>
    </location>
</feature>
<evidence type="ECO:0000256" key="4">
    <source>
        <dbReference type="ARBA" id="ARBA00023136"/>
    </source>
</evidence>
<evidence type="ECO:0000313" key="7">
    <source>
        <dbReference type="Proteomes" id="UP000826725"/>
    </source>
</evidence>
<dbReference type="Pfam" id="PF02674">
    <property type="entry name" value="Colicin_V"/>
    <property type="match status" value="1"/>
</dbReference>
<sequence>MKLYTGMTAYDLVVLGLFALLIGRGIWLGLLKQVTGLLALYFGYFAAGQYNELIFPILKDISDNPKVVFLTSYVILFIATYIIVMLVGKLLTYVIQLTIAGWFDRFLGGLVGFAKGLILVVLLHMILGTILAPENPMLRKCVTCDVLNDAADITRQFIRDEDVRKALIQKKPAISMDTVREYLAPDDGEEGIEKQTEN</sequence>
<organism evidence="6 7">
    <name type="scientific">Desulfomarina profundi</name>
    <dbReference type="NCBI Taxonomy" id="2772557"/>
    <lineage>
        <taxon>Bacteria</taxon>
        <taxon>Pseudomonadati</taxon>
        <taxon>Thermodesulfobacteriota</taxon>
        <taxon>Desulfobulbia</taxon>
        <taxon>Desulfobulbales</taxon>
        <taxon>Desulfobulbaceae</taxon>
        <taxon>Desulfomarina</taxon>
    </lineage>
</organism>
<protein>
    <recommendedName>
        <fullName evidence="8">Colicin V production protein</fullName>
    </recommendedName>
</protein>
<dbReference type="PANTHER" id="PTHR37306">
    <property type="entry name" value="COLICIN V PRODUCTION PROTEIN"/>
    <property type="match status" value="1"/>
</dbReference>
<evidence type="ECO:0000256" key="3">
    <source>
        <dbReference type="ARBA" id="ARBA00022989"/>
    </source>
</evidence>